<dbReference type="Proteomes" id="UP000789759">
    <property type="component" value="Unassembled WGS sequence"/>
</dbReference>
<sequence length="51" mass="5895">VMMYNAAIAIPGTEGMAYLWEKWCAGIENLYPKHYRSMFQISERLPLLICA</sequence>
<accession>A0A9N9KG44</accession>
<protein>
    <submittedName>
        <fullName evidence="1">3539_t:CDS:1</fullName>
    </submittedName>
</protein>
<comment type="caution">
    <text evidence="1">The sequence shown here is derived from an EMBL/GenBank/DDBJ whole genome shotgun (WGS) entry which is preliminary data.</text>
</comment>
<evidence type="ECO:0000313" key="2">
    <source>
        <dbReference type="Proteomes" id="UP000789759"/>
    </source>
</evidence>
<reference evidence="1" key="1">
    <citation type="submission" date="2021-06" db="EMBL/GenBank/DDBJ databases">
        <authorList>
            <person name="Kallberg Y."/>
            <person name="Tangrot J."/>
            <person name="Rosling A."/>
        </authorList>
    </citation>
    <scope>NUCLEOTIDE SEQUENCE</scope>
    <source>
        <strain evidence="1">FL966</strain>
    </source>
</reference>
<feature type="non-terminal residue" evidence="1">
    <location>
        <position position="51"/>
    </location>
</feature>
<name>A0A9N9KG44_9GLOM</name>
<organism evidence="1 2">
    <name type="scientific">Cetraspora pellucida</name>
    <dbReference type="NCBI Taxonomy" id="1433469"/>
    <lineage>
        <taxon>Eukaryota</taxon>
        <taxon>Fungi</taxon>
        <taxon>Fungi incertae sedis</taxon>
        <taxon>Mucoromycota</taxon>
        <taxon>Glomeromycotina</taxon>
        <taxon>Glomeromycetes</taxon>
        <taxon>Diversisporales</taxon>
        <taxon>Gigasporaceae</taxon>
        <taxon>Cetraspora</taxon>
    </lineage>
</organism>
<dbReference type="EMBL" id="CAJVQA010054025">
    <property type="protein sequence ID" value="CAG8824237.1"/>
    <property type="molecule type" value="Genomic_DNA"/>
</dbReference>
<dbReference type="AlphaFoldDB" id="A0A9N9KG44"/>
<proteinExistence type="predicted"/>
<keyword evidence="2" id="KW-1185">Reference proteome</keyword>
<gene>
    <name evidence="1" type="ORF">CPELLU_LOCUS19975</name>
</gene>
<evidence type="ECO:0000313" key="1">
    <source>
        <dbReference type="EMBL" id="CAG8824237.1"/>
    </source>
</evidence>
<feature type="non-terminal residue" evidence="1">
    <location>
        <position position="1"/>
    </location>
</feature>